<gene>
    <name evidence="2" type="ORF">FTOL_01992</name>
</gene>
<evidence type="ECO:0000313" key="3">
    <source>
        <dbReference type="Proteomes" id="UP001187734"/>
    </source>
</evidence>
<feature type="signal peptide" evidence="1">
    <location>
        <begin position="1"/>
        <end position="19"/>
    </location>
</feature>
<evidence type="ECO:0000313" key="2">
    <source>
        <dbReference type="EMBL" id="SPJ72264.1"/>
    </source>
</evidence>
<dbReference type="Proteomes" id="UP001187734">
    <property type="component" value="Unassembled WGS sequence"/>
</dbReference>
<sequence length="157" mass="16683">MKFLSLATATALGLTLVSANPVELSKRVTYTFKANSGQVQKCAPAGSTVNCIFQTCWVPRLIDSDGNVIAGATSEDDKDWKCASIDDVPEYSFYNIKFTEVDCDKPFSIGGGVNFCTDGDGGRVAHFPSFVLDGKPGWCKMDGPDDVGTASCTLGFA</sequence>
<keyword evidence="1" id="KW-0732">Signal</keyword>
<proteinExistence type="predicted"/>
<comment type="caution">
    <text evidence="2">The sequence shown here is derived from an EMBL/GenBank/DDBJ whole genome shotgun (WGS) entry which is preliminary data.</text>
</comment>
<evidence type="ECO:0000256" key="1">
    <source>
        <dbReference type="SAM" id="SignalP"/>
    </source>
</evidence>
<accession>A0AAE8M153</accession>
<protein>
    <submittedName>
        <fullName evidence="2">Uncharacterized protein</fullName>
    </submittedName>
</protein>
<keyword evidence="3" id="KW-1185">Reference proteome</keyword>
<dbReference type="EMBL" id="ONZP01000056">
    <property type="protein sequence ID" value="SPJ72264.1"/>
    <property type="molecule type" value="Genomic_DNA"/>
</dbReference>
<dbReference type="AlphaFoldDB" id="A0AAE8M153"/>
<reference evidence="2" key="1">
    <citation type="submission" date="2018-03" db="EMBL/GenBank/DDBJ databases">
        <authorList>
            <person name="Guldener U."/>
        </authorList>
    </citation>
    <scope>NUCLEOTIDE SEQUENCE</scope>
</reference>
<feature type="chain" id="PRO_5042267047" evidence="1">
    <location>
        <begin position="20"/>
        <end position="157"/>
    </location>
</feature>
<organism evidence="2 3">
    <name type="scientific">Fusarium torulosum</name>
    <dbReference type="NCBI Taxonomy" id="33205"/>
    <lineage>
        <taxon>Eukaryota</taxon>
        <taxon>Fungi</taxon>
        <taxon>Dikarya</taxon>
        <taxon>Ascomycota</taxon>
        <taxon>Pezizomycotina</taxon>
        <taxon>Sordariomycetes</taxon>
        <taxon>Hypocreomycetidae</taxon>
        <taxon>Hypocreales</taxon>
        <taxon>Nectriaceae</taxon>
        <taxon>Fusarium</taxon>
    </lineage>
</organism>
<name>A0AAE8M153_9HYPO</name>